<comment type="caution">
    <text evidence="1">The sequence shown here is derived from an EMBL/GenBank/DDBJ whole genome shotgun (WGS) entry which is preliminary data.</text>
</comment>
<evidence type="ECO:0000313" key="2">
    <source>
        <dbReference type="Proteomes" id="UP001472677"/>
    </source>
</evidence>
<sequence length="132" mass="15075">MLEKLIKRFVYGSLKVSNVISLVKWDTMKLPSKVGGLDFRDMERHSKAFTDEEQPMPLLVATMLSPQGLWDLEKLSDMVPERIVHRIVTSHLLSITLGRDILSRRWSKCRSFSTKTTYLALSPESSHVLEGS</sequence>
<evidence type="ECO:0000313" key="1">
    <source>
        <dbReference type="EMBL" id="KAK8597002.1"/>
    </source>
</evidence>
<accession>A0ABR2G8U6</accession>
<reference evidence="1 2" key="1">
    <citation type="journal article" date="2024" name="G3 (Bethesda)">
        <title>Genome assembly of Hibiscus sabdariffa L. provides insights into metabolisms of medicinal natural products.</title>
        <authorList>
            <person name="Kim T."/>
        </authorList>
    </citation>
    <scope>NUCLEOTIDE SEQUENCE [LARGE SCALE GENOMIC DNA]</scope>
    <source>
        <strain evidence="1">TK-2024</strain>
        <tissue evidence="1">Old leaves</tissue>
    </source>
</reference>
<dbReference type="EMBL" id="JBBPBM010000002">
    <property type="protein sequence ID" value="KAK8597002.1"/>
    <property type="molecule type" value="Genomic_DNA"/>
</dbReference>
<gene>
    <name evidence="1" type="ORF">V6N12_065479</name>
</gene>
<name>A0ABR2G8U6_9ROSI</name>
<proteinExistence type="predicted"/>
<dbReference type="Proteomes" id="UP001472677">
    <property type="component" value="Unassembled WGS sequence"/>
</dbReference>
<keyword evidence="2" id="KW-1185">Reference proteome</keyword>
<protein>
    <submittedName>
        <fullName evidence="1">Uncharacterized protein</fullName>
    </submittedName>
</protein>
<organism evidence="1 2">
    <name type="scientific">Hibiscus sabdariffa</name>
    <name type="common">roselle</name>
    <dbReference type="NCBI Taxonomy" id="183260"/>
    <lineage>
        <taxon>Eukaryota</taxon>
        <taxon>Viridiplantae</taxon>
        <taxon>Streptophyta</taxon>
        <taxon>Embryophyta</taxon>
        <taxon>Tracheophyta</taxon>
        <taxon>Spermatophyta</taxon>
        <taxon>Magnoliopsida</taxon>
        <taxon>eudicotyledons</taxon>
        <taxon>Gunneridae</taxon>
        <taxon>Pentapetalae</taxon>
        <taxon>rosids</taxon>
        <taxon>malvids</taxon>
        <taxon>Malvales</taxon>
        <taxon>Malvaceae</taxon>
        <taxon>Malvoideae</taxon>
        <taxon>Hibiscus</taxon>
    </lineage>
</organism>